<sequence length="161" mass="17822">MAAPQSERRSDWFTWPTRQRAGDGLRGARNRMWYFAGGERADRAIGVLDSPTAAVFYTAEIFPTGFAILLITLSQPNVPSYQTQLPTPTATSDVQRHVYRLLAKFSRATGASSFDHAMLVSISPVFHDKFRTLLSTIHQAYGHSKLSAQPTLTEIPTIPGL</sequence>
<name>A0A2H3CT64_ARMGA</name>
<dbReference type="EMBL" id="KZ293693">
    <property type="protein sequence ID" value="PBK85050.1"/>
    <property type="molecule type" value="Genomic_DNA"/>
</dbReference>
<dbReference type="InParanoid" id="A0A2H3CT64"/>
<evidence type="ECO:0000313" key="1">
    <source>
        <dbReference type="EMBL" id="PBK85050.1"/>
    </source>
</evidence>
<dbReference type="AlphaFoldDB" id="A0A2H3CT64"/>
<accession>A0A2H3CT64</accession>
<dbReference type="OrthoDB" id="10642810at2759"/>
<gene>
    <name evidence="1" type="ORF">ARMGADRAFT_1036574</name>
</gene>
<dbReference type="Proteomes" id="UP000217790">
    <property type="component" value="Unassembled WGS sequence"/>
</dbReference>
<evidence type="ECO:0000313" key="2">
    <source>
        <dbReference type="Proteomes" id="UP000217790"/>
    </source>
</evidence>
<reference evidence="2" key="1">
    <citation type="journal article" date="2017" name="Nat. Ecol. Evol.">
        <title>Genome expansion and lineage-specific genetic innovations in the forest pathogenic fungi Armillaria.</title>
        <authorList>
            <person name="Sipos G."/>
            <person name="Prasanna A.N."/>
            <person name="Walter M.C."/>
            <person name="O'Connor E."/>
            <person name="Balint B."/>
            <person name="Krizsan K."/>
            <person name="Kiss B."/>
            <person name="Hess J."/>
            <person name="Varga T."/>
            <person name="Slot J."/>
            <person name="Riley R."/>
            <person name="Boka B."/>
            <person name="Rigling D."/>
            <person name="Barry K."/>
            <person name="Lee J."/>
            <person name="Mihaltcheva S."/>
            <person name="LaButti K."/>
            <person name="Lipzen A."/>
            <person name="Waldron R."/>
            <person name="Moloney N.M."/>
            <person name="Sperisen C."/>
            <person name="Kredics L."/>
            <person name="Vagvoelgyi C."/>
            <person name="Patrignani A."/>
            <person name="Fitzpatrick D."/>
            <person name="Nagy I."/>
            <person name="Doyle S."/>
            <person name="Anderson J.B."/>
            <person name="Grigoriev I.V."/>
            <person name="Gueldener U."/>
            <person name="Muensterkoetter M."/>
            <person name="Nagy L.G."/>
        </authorList>
    </citation>
    <scope>NUCLEOTIDE SEQUENCE [LARGE SCALE GENOMIC DNA]</scope>
    <source>
        <strain evidence="2">Ar21-2</strain>
    </source>
</reference>
<protein>
    <submittedName>
        <fullName evidence="1">Uncharacterized protein</fullName>
    </submittedName>
</protein>
<proteinExistence type="predicted"/>
<keyword evidence="2" id="KW-1185">Reference proteome</keyword>
<organism evidence="1 2">
    <name type="scientific">Armillaria gallica</name>
    <name type="common">Bulbous honey fungus</name>
    <name type="synonym">Armillaria bulbosa</name>
    <dbReference type="NCBI Taxonomy" id="47427"/>
    <lineage>
        <taxon>Eukaryota</taxon>
        <taxon>Fungi</taxon>
        <taxon>Dikarya</taxon>
        <taxon>Basidiomycota</taxon>
        <taxon>Agaricomycotina</taxon>
        <taxon>Agaricomycetes</taxon>
        <taxon>Agaricomycetidae</taxon>
        <taxon>Agaricales</taxon>
        <taxon>Marasmiineae</taxon>
        <taxon>Physalacriaceae</taxon>
        <taxon>Armillaria</taxon>
    </lineage>
</organism>